<name>U7QLX6_9CYAN</name>
<dbReference type="Proteomes" id="UP000017127">
    <property type="component" value="Unassembled WGS sequence"/>
</dbReference>
<feature type="region of interest" description="Disordered" evidence="1">
    <location>
        <begin position="1"/>
        <end position="37"/>
    </location>
</feature>
<protein>
    <submittedName>
        <fullName evidence="3">Putative arginyl-tRNA synthetase</fullName>
    </submittedName>
</protein>
<keyword evidence="2" id="KW-0812">Transmembrane</keyword>
<gene>
    <name evidence="3" type="ORF">M595_1165</name>
</gene>
<reference evidence="3 4" key="1">
    <citation type="journal article" date="2013" name="Front. Microbiol.">
        <title>Comparative genomic analyses of the cyanobacterium, Lyngbya aestuarii BL J, a powerful hydrogen producer.</title>
        <authorList>
            <person name="Kothari A."/>
            <person name="Vaughn M."/>
            <person name="Garcia-Pichel F."/>
        </authorList>
    </citation>
    <scope>NUCLEOTIDE SEQUENCE [LARGE SCALE GENOMIC DNA]</scope>
    <source>
        <strain evidence="3 4">BL J</strain>
    </source>
</reference>
<dbReference type="AlphaFoldDB" id="U7QLX6"/>
<comment type="caution">
    <text evidence="3">The sequence shown here is derived from an EMBL/GenBank/DDBJ whole genome shotgun (WGS) entry which is preliminary data.</text>
</comment>
<keyword evidence="3" id="KW-0436">Ligase</keyword>
<dbReference type="EMBL" id="AUZM01000007">
    <property type="protein sequence ID" value="ERT08873.1"/>
    <property type="molecule type" value="Genomic_DNA"/>
</dbReference>
<evidence type="ECO:0000256" key="1">
    <source>
        <dbReference type="SAM" id="MobiDB-lite"/>
    </source>
</evidence>
<dbReference type="OrthoDB" id="426573at2"/>
<evidence type="ECO:0000256" key="2">
    <source>
        <dbReference type="SAM" id="Phobius"/>
    </source>
</evidence>
<keyword evidence="3" id="KW-0030">Aminoacyl-tRNA synthetase</keyword>
<feature type="transmembrane region" description="Helical" evidence="2">
    <location>
        <begin position="51"/>
        <end position="70"/>
    </location>
</feature>
<dbReference type="GO" id="GO:0004812">
    <property type="term" value="F:aminoacyl-tRNA ligase activity"/>
    <property type="evidence" value="ECO:0007669"/>
    <property type="project" value="UniProtKB-KW"/>
</dbReference>
<evidence type="ECO:0000313" key="3">
    <source>
        <dbReference type="EMBL" id="ERT08873.1"/>
    </source>
</evidence>
<keyword evidence="2" id="KW-0472">Membrane</keyword>
<dbReference type="RefSeq" id="WP_023064965.1">
    <property type="nucleotide sequence ID" value="NZ_AUZM01000007.1"/>
</dbReference>
<sequence length="138" mass="14945">MSEVQPESTKKIETVAETKTTAPTVPPARPSTPPDNTGGVGGFLNSWKFKLGLVLAGIIAVGVGLFIFYYPHTIAMMGLRTWSSESGAEAIDCMMRDTDDNGYVSCSAKMEQKVFPLECGASIFNTGCRVSREEMVRQ</sequence>
<feature type="compositionally biased region" description="Pro residues" evidence="1">
    <location>
        <begin position="24"/>
        <end position="33"/>
    </location>
</feature>
<keyword evidence="4" id="KW-1185">Reference proteome</keyword>
<organism evidence="3 4">
    <name type="scientific">Lyngbya aestuarii BL J</name>
    <dbReference type="NCBI Taxonomy" id="1348334"/>
    <lineage>
        <taxon>Bacteria</taxon>
        <taxon>Bacillati</taxon>
        <taxon>Cyanobacteriota</taxon>
        <taxon>Cyanophyceae</taxon>
        <taxon>Oscillatoriophycideae</taxon>
        <taxon>Oscillatoriales</taxon>
        <taxon>Microcoleaceae</taxon>
        <taxon>Lyngbya</taxon>
    </lineage>
</organism>
<proteinExistence type="predicted"/>
<accession>U7QLX6</accession>
<keyword evidence="2" id="KW-1133">Transmembrane helix</keyword>
<evidence type="ECO:0000313" key="4">
    <source>
        <dbReference type="Proteomes" id="UP000017127"/>
    </source>
</evidence>